<feature type="domain" description="ANTAR" evidence="3">
    <location>
        <begin position="145"/>
        <end position="206"/>
    </location>
</feature>
<sequence>MAISSYPHEFAIRAATVLGSKIEASITVRQHGLTVRAGSSTDAAARCDQVEAMAGAGPCIDAMDQVVAQIVPEIASESRWEAWRTKAAEEGFTSALAVPALVTPGVAVALNLYSRSADPWTAELLTAADAYAHLTASAVRLRFELAEVEDAAIGVYRTMSETIATERAVGAIMQTNQCTEEDARRILDSAARNRSVTRREVAETILRALVVPDEGPGAAPLSRGS</sequence>
<dbReference type="Pfam" id="PF13185">
    <property type="entry name" value="GAF_2"/>
    <property type="match status" value="1"/>
</dbReference>
<dbReference type="InterPro" id="IPR003018">
    <property type="entry name" value="GAF"/>
</dbReference>
<dbReference type="InterPro" id="IPR036388">
    <property type="entry name" value="WH-like_DNA-bd_sf"/>
</dbReference>
<dbReference type="SUPFAM" id="SSF55781">
    <property type="entry name" value="GAF domain-like"/>
    <property type="match status" value="1"/>
</dbReference>
<dbReference type="AlphaFoldDB" id="A0AA41U9D7"/>
<evidence type="ECO:0000313" key="4">
    <source>
        <dbReference type="EMBL" id="MCF4121502.1"/>
    </source>
</evidence>
<dbReference type="Gene3D" id="3.30.450.40">
    <property type="match status" value="1"/>
</dbReference>
<keyword evidence="2" id="KW-0804">Transcription</keyword>
<dbReference type="InterPro" id="IPR005561">
    <property type="entry name" value="ANTAR"/>
</dbReference>
<keyword evidence="5" id="KW-1185">Reference proteome</keyword>
<evidence type="ECO:0000313" key="5">
    <source>
        <dbReference type="Proteomes" id="UP001165405"/>
    </source>
</evidence>
<evidence type="ECO:0000259" key="3">
    <source>
        <dbReference type="PROSITE" id="PS50921"/>
    </source>
</evidence>
<dbReference type="Gene3D" id="1.10.10.10">
    <property type="entry name" value="Winged helix-like DNA-binding domain superfamily/Winged helix DNA-binding domain"/>
    <property type="match status" value="1"/>
</dbReference>
<dbReference type="GO" id="GO:0003723">
    <property type="term" value="F:RNA binding"/>
    <property type="evidence" value="ECO:0007669"/>
    <property type="project" value="InterPro"/>
</dbReference>
<dbReference type="RefSeq" id="WP_236089303.1">
    <property type="nucleotide sequence ID" value="NZ_JAKGSG010000031.1"/>
</dbReference>
<reference evidence="4" key="1">
    <citation type="submission" date="2022-01" db="EMBL/GenBank/DDBJ databases">
        <title>Antribacter sp. nov., isolated from Guizhou of China.</title>
        <authorList>
            <person name="Chengliang C."/>
            <person name="Ya Z."/>
        </authorList>
    </citation>
    <scope>NUCLEOTIDE SEQUENCE</scope>
    <source>
        <strain evidence="4">KLBMP 9083</strain>
    </source>
</reference>
<dbReference type="InterPro" id="IPR029016">
    <property type="entry name" value="GAF-like_dom_sf"/>
</dbReference>
<name>A0AA41U9D7_9MICO</name>
<organism evidence="4 5">
    <name type="scientific">Antribacter soli</name>
    <dbReference type="NCBI Taxonomy" id="2910976"/>
    <lineage>
        <taxon>Bacteria</taxon>
        <taxon>Bacillati</taxon>
        <taxon>Actinomycetota</taxon>
        <taxon>Actinomycetes</taxon>
        <taxon>Micrococcales</taxon>
        <taxon>Promicromonosporaceae</taxon>
        <taxon>Antribacter</taxon>
    </lineage>
</organism>
<comment type="caution">
    <text evidence="4">The sequence shown here is derived from an EMBL/GenBank/DDBJ whole genome shotgun (WGS) entry which is preliminary data.</text>
</comment>
<keyword evidence="1" id="KW-0805">Transcription regulation</keyword>
<proteinExistence type="predicted"/>
<protein>
    <submittedName>
        <fullName evidence="4">GAF and ANTAR domain-containing protein</fullName>
    </submittedName>
</protein>
<accession>A0AA41U9D7</accession>
<dbReference type="EMBL" id="JAKGSG010000031">
    <property type="protein sequence ID" value="MCF4121502.1"/>
    <property type="molecule type" value="Genomic_DNA"/>
</dbReference>
<dbReference type="Proteomes" id="UP001165405">
    <property type="component" value="Unassembled WGS sequence"/>
</dbReference>
<evidence type="ECO:0000256" key="2">
    <source>
        <dbReference type="ARBA" id="ARBA00023163"/>
    </source>
</evidence>
<dbReference type="PROSITE" id="PS50921">
    <property type="entry name" value="ANTAR"/>
    <property type="match status" value="1"/>
</dbReference>
<dbReference type="Pfam" id="PF03861">
    <property type="entry name" value="ANTAR"/>
    <property type="match status" value="1"/>
</dbReference>
<gene>
    <name evidence="4" type="ORF">L1785_10965</name>
</gene>
<evidence type="ECO:0000256" key="1">
    <source>
        <dbReference type="ARBA" id="ARBA00023015"/>
    </source>
</evidence>
<dbReference type="SMART" id="SM01012">
    <property type="entry name" value="ANTAR"/>
    <property type="match status" value="1"/>
</dbReference>